<sequence length="58" mass="7277">MKMLTTFDKNWRMILHFDTHVGILHDIQASFQRKQQHRFLLQRRNTNAQWKRRGQHEF</sequence>
<comment type="caution">
    <text evidence="1">The sequence shown here is derived from an EMBL/GenBank/DDBJ whole genome shotgun (WGS) entry which is preliminary data.</text>
</comment>
<reference evidence="1 2" key="1">
    <citation type="submission" date="2016-03" db="EMBL/GenBank/DDBJ databases">
        <title>EvidentialGene: Evidence-directed Construction of Genes on Genomes.</title>
        <authorList>
            <person name="Gilbert D.G."/>
            <person name="Choi J.-H."/>
            <person name="Mockaitis K."/>
            <person name="Colbourne J."/>
            <person name="Pfrender M."/>
        </authorList>
    </citation>
    <scope>NUCLEOTIDE SEQUENCE [LARGE SCALE GENOMIC DNA]</scope>
    <source>
        <strain evidence="1 2">Xinb3</strain>
        <tissue evidence="1">Complete organism</tissue>
    </source>
</reference>
<dbReference type="Proteomes" id="UP000076858">
    <property type="component" value="Unassembled WGS sequence"/>
</dbReference>
<dbReference type="EMBL" id="LRGB01002580">
    <property type="protein sequence ID" value="KZS06837.1"/>
    <property type="molecule type" value="Genomic_DNA"/>
</dbReference>
<name>A0A164PHI1_9CRUS</name>
<evidence type="ECO:0000313" key="1">
    <source>
        <dbReference type="EMBL" id="KZS06837.1"/>
    </source>
</evidence>
<proteinExistence type="predicted"/>
<keyword evidence="2" id="KW-1185">Reference proteome</keyword>
<organism evidence="1 2">
    <name type="scientific">Daphnia magna</name>
    <dbReference type="NCBI Taxonomy" id="35525"/>
    <lineage>
        <taxon>Eukaryota</taxon>
        <taxon>Metazoa</taxon>
        <taxon>Ecdysozoa</taxon>
        <taxon>Arthropoda</taxon>
        <taxon>Crustacea</taxon>
        <taxon>Branchiopoda</taxon>
        <taxon>Diplostraca</taxon>
        <taxon>Cladocera</taxon>
        <taxon>Anomopoda</taxon>
        <taxon>Daphniidae</taxon>
        <taxon>Daphnia</taxon>
    </lineage>
</organism>
<dbReference type="AlphaFoldDB" id="A0A164PHI1"/>
<gene>
    <name evidence="1" type="ORF">APZ42_029371</name>
</gene>
<evidence type="ECO:0000313" key="2">
    <source>
        <dbReference type="Proteomes" id="UP000076858"/>
    </source>
</evidence>
<accession>A0A164PHI1</accession>
<protein>
    <submittedName>
        <fullName evidence="1">Uncharacterized protein</fullName>
    </submittedName>
</protein>